<proteinExistence type="predicted"/>
<name>A0A9X3X285_9BACT</name>
<feature type="domain" description="Knr4/Smi1-like" evidence="1">
    <location>
        <begin position="533"/>
        <end position="648"/>
    </location>
</feature>
<keyword evidence="3" id="KW-1185">Reference proteome</keyword>
<accession>A0A9X3X285</accession>
<sequence length="652" mass="69576">MAESPREPYDAIVTSIDDVPVARVTADALMRLPAHTRAWPIVVSAEDVQSAVEQAVAGLTVVPLYEGKTIEGLSDAESADLREMASTVIRLLSAELASGIYRTKHTYAYITGSLVATSHAEVRKRLAAAGLRIASLAEVLATLPREPESNEAAVASVGKTFEAPMREYLATGGPISEELRDASKMPWHAYLTKAVERWNPEISGRILDLWLATRGEDVLGTAGYLPLEEDAKAPELGFDRTQALADMLAARGLSPVLSGLTAARAMLGPSADLLCARWLANPASFSVDALGLPLAQAALAAAVGTLLRAAPSVRARVEPLLAEHHPAFGLEALKRLLDYDDGHYAKRLDDAHLATAANGAKLVDLLNLASKVDELRGTTAKERSAKSFVLEAWGKTVTTGAFAQGVSDALGRLDKGVIDSQVVWEALTRGFQDAPHDPLGIGDAPPFALYLIVRQLAKPKGAAKSKLVAWCEAHPNGLGAYTATFAKKVGDAEKPAPPPYDPADLAGLPSALAKAWKSAREKSWKVGVRLPAGASAKILAAAEKAFEAPLPEDVRSFYVLHDGAGEDECFRSCRLYSMAEALEERAMLRSLADVTSFPAEWLPVTDDGAGNHACVVMRGKNVGEVFDFDHETGPGRRLAKSFASFVERGDWE</sequence>
<dbReference type="InterPro" id="IPR037883">
    <property type="entry name" value="Knr4/Smi1-like_sf"/>
</dbReference>
<protein>
    <submittedName>
        <fullName evidence="2">SMI1/KNR4 family protein</fullName>
    </submittedName>
</protein>
<evidence type="ECO:0000259" key="1">
    <source>
        <dbReference type="SMART" id="SM00860"/>
    </source>
</evidence>
<evidence type="ECO:0000313" key="3">
    <source>
        <dbReference type="Proteomes" id="UP001151081"/>
    </source>
</evidence>
<dbReference type="SMART" id="SM00860">
    <property type="entry name" value="SMI1_KNR4"/>
    <property type="match status" value="1"/>
</dbReference>
<dbReference type="InterPro" id="IPR018958">
    <property type="entry name" value="Knr4/Smi1-like_dom"/>
</dbReference>
<dbReference type="EMBL" id="JAGTJJ010000005">
    <property type="protein sequence ID" value="MDC3981460.1"/>
    <property type="molecule type" value="Genomic_DNA"/>
</dbReference>
<evidence type="ECO:0000313" key="2">
    <source>
        <dbReference type="EMBL" id="MDC3981460.1"/>
    </source>
</evidence>
<organism evidence="2 3">
    <name type="scientific">Polyangium jinanense</name>
    <dbReference type="NCBI Taxonomy" id="2829994"/>
    <lineage>
        <taxon>Bacteria</taxon>
        <taxon>Pseudomonadati</taxon>
        <taxon>Myxococcota</taxon>
        <taxon>Polyangia</taxon>
        <taxon>Polyangiales</taxon>
        <taxon>Polyangiaceae</taxon>
        <taxon>Polyangium</taxon>
    </lineage>
</organism>
<comment type="caution">
    <text evidence="2">The sequence shown here is derived from an EMBL/GenBank/DDBJ whole genome shotgun (WGS) entry which is preliminary data.</text>
</comment>
<dbReference type="RefSeq" id="WP_272420128.1">
    <property type="nucleotide sequence ID" value="NZ_JAGTJJ010000005.1"/>
</dbReference>
<dbReference type="Pfam" id="PF09346">
    <property type="entry name" value="SMI1_KNR4"/>
    <property type="match status" value="1"/>
</dbReference>
<gene>
    <name evidence="2" type="ORF">KEG57_13185</name>
</gene>
<dbReference type="SUPFAM" id="SSF160631">
    <property type="entry name" value="SMI1/KNR4-like"/>
    <property type="match status" value="1"/>
</dbReference>
<dbReference type="AlphaFoldDB" id="A0A9X3X285"/>
<dbReference type="Proteomes" id="UP001151081">
    <property type="component" value="Unassembled WGS sequence"/>
</dbReference>
<dbReference type="Gene3D" id="3.40.1580.10">
    <property type="entry name" value="SMI1/KNR4-like"/>
    <property type="match status" value="1"/>
</dbReference>
<reference evidence="2 3" key="1">
    <citation type="submission" date="2021-04" db="EMBL/GenBank/DDBJ databases">
        <title>Genome analysis of Polyangium sp.</title>
        <authorList>
            <person name="Li Y."/>
            <person name="Wang J."/>
        </authorList>
    </citation>
    <scope>NUCLEOTIDE SEQUENCE [LARGE SCALE GENOMIC DNA]</scope>
    <source>
        <strain evidence="2 3">SDU14</strain>
    </source>
</reference>